<name>A0ABR8JLW8_9BACT</name>
<accession>A0ABR8JLW8</accession>
<dbReference type="EMBL" id="JACXAC010000001">
    <property type="protein sequence ID" value="MBD2720990.1"/>
    <property type="molecule type" value="Genomic_DNA"/>
</dbReference>
<dbReference type="InterPro" id="IPR024467">
    <property type="entry name" value="Xre/MbcA/ParS-like_toxin-bd"/>
</dbReference>
<protein>
    <submittedName>
        <fullName evidence="3">DUF2384 domain-containing protein</fullName>
    </submittedName>
</protein>
<dbReference type="NCBIfam" id="TIGR02293">
    <property type="entry name" value="TAS_TIGR02293"/>
    <property type="match status" value="1"/>
</dbReference>
<keyword evidence="4" id="KW-1185">Reference proteome</keyword>
<evidence type="ECO:0000313" key="4">
    <source>
        <dbReference type="Proteomes" id="UP000606003"/>
    </source>
</evidence>
<evidence type="ECO:0000259" key="1">
    <source>
        <dbReference type="Pfam" id="PF09722"/>
    </source>
</evidence>
<dbReference type="Pfam" id="PF20432">
    <property type="entry name" value="Xre-like-HTH"/>
    <property type="match status" value="1"/>
</dbReference>
<organism evidence="3 4">
    <name type="scientific">Hymenobacter armeniacus</name>
    <dbReference type="NCBI Taxonomy" id="2771358"/>
    <lineage>
        <taxon>Bacteria</taxon>
        <taxon>Pseudomonadati</taxon>
        <taxon>Bacteroidota</taxon>
        <taxon>Cytophagia</taxon>
        <taxon>Cytophagales</taxon>
        <taxon>Hymenobacteraceae</taxon>
        <taxon>Hymenobacter</taxon>
    </lineage>
</organism>
<sequence>MTPYAFVDVLGGPSVVGEPIASDLQLVDVIQRGLRRQALDHLARRSHLPLPVLAAAVDLSVRTLQRYTPAQRLKADATDRLVQLATLYAEGFDLFGEDKFRHWMESSIPALGGRKPVELINTTVGIRMLRDILGRIEHGVFG</sequence>
<dbReference type="InterPro" id="IPR046847">
    <property type="entry name" value="Xre-like_HTH"/>
</dbReference>
<evidence type="ECO:0000313" key="3">
    <source>
        <dbReference type="EMBL" id="MBD2720990.1"/>
    </source>
</evidence>
<proteinExistence type="predicted"/>
<dbReference type="Proteomes" id="UP000606003">
    <property type="component" value="Unassembled WGS sequence"/>
</dbReference>
<dbReference type="RefSeq" id="WP_190922253.1">
    <property type="nucleotide sequence ID" value="NZ_JACXAC010000001.1"/>
</dbReference>
<feature type="domain" description="Antitoxin Xre-like helix-turn-helix" evidence="2">
    <location>
        <begin position="26"/>
        <end position="85"/>
    </location>
</feature>
<gene>
    <name evidence="3" type="ORF">IC234_02550</name>
</gene>
<dbReference type="InterPro" id="IPR011979">
    <property type="entry name" value="Antitox_Xre"/>
</dbReference>
<reference evidence="3 4" key="1">
    <citation type="submission" date="2020-09" db="EMBL/GenBank/DDBJ databases">
        <authorList>
            <person name="Kim M.K."/>
        </authorList>
    </citation>
    <scope>NUCLEOTIDE SEQUENCE [LARGE SCALE GENOMIC DNA]</scope>
    <source>
        <strain evidence="3 4">BT189</strain>
    </source>
</reference>
<evidence type="ECO:0000259" key="2">
    <source>
        <dbReference type="Pfam" id="PF20432"/>
    </source>
</evidence>
<feature type="domain" description="Antitoxin Xre/MbcA/ParS-like toxin-binding" evidence="1">
    <location>
        <begin position="92"/>
        <end position="139"/>
    </location>
</feature>
<dbReference type="Pfam" id="PF09722">
    <property type="entry name" value="Xre_MbcA_ParS_C"/>
    <property type="match status" value="1"/>
</dbReference>
<comment type="caution">
    <text evidence="3">The sequence shown here is derived from an EMBL/GenBank/DDBJ whole genome shotgun (WGS) entry which is preliminary data.</text>
</comment>